<dbReference type="Proteomes" id="UP001454036">
    <property type="component" value="Unassembled WGS sequence"/>
</dbReference>
<dbReference type="InterPro" id="IPR004963">
    <property type="entry name" value="PAE/NOTUM"/>
</dbReference>
<protein>
    <recommendedName>
        <fullName evidence="6">Pectin acetylesterase</fullName>
        <ecNumber evidence="6">3.1.1.-</ecNumber>
    </recommendedName>
</protein>
<dbReference type="AlphaFoldDB" id="A0AAV3S0Z3"/>
<evidence type="ECO:0000256" key="4">
    <source>
        <dbReference type="ARBA" id="ARBA00022512"/>
    </source>
</evidence>
<evidence type="ECO:0000256" key="5">
    <source>
        <dbReference type="ARBA" id="ARBA00023316"/>
    </source>
</evidence>
<evidence type="ECO:0000256" key="2">
    <source>
        <dbReference type="ARBA" id="ARBA00004191"/>
    </source>
</evidence>
<evidence type="ECO:0000256" key="6">
    <source>
        <dbReference type="RuleBase" id="RU363114"/>
    </source>
</evidence>
<evidence type="ECO:0000313" key="8">
    <source>
        <dbReference type="Proteomes" id="UP001454036"/>
    </source>
</evidence>
<comment type="caution">
    <text evidence="7">The sequence shown here is derived from an EMBL/GenBank/DDBJ whole genome shotgun (WGS) entry which is preliminary data.</text>
</comment>
<accession>A0AAV3S0Z3</accession>
<keyword evidence="4 6" id="KW-0134">Cell wall</keyword>
<sequence length="136" mass="15148">MINHFKLCRLYFVQLSLHAGLIKSIEATSYSINLAADATEPIATFIINQFVVQAGIAPNISDPNSKWNNGCKLSIANCSASQIEILQSENRMVKGIEGFNTKRQNGLFLNLCFIHCQLDSQDTWLSEKSPLIDNMV</sequence>
<evidence type="ECO:0000313" key="7">
    <source>
        <dbReference type="EMBL" id="GAA0187603.1"/>
    </source>
</evidence>
<dbReference type="EMBL" id="BAABME010014894">
    <property type="protein sequence ID" value="GAA0187603.1"/>
    <property type="molecule type" value="Genomic_DNA"/>
</dbReference>
<name>A0AAV3S0Z3_LITER</name>
<organism evidence="7 8">
    <name type="scientific">Lithospermum erythrorhizon</name>
    <name type="common">Purple gromwell</name>
    <name type="synonym">Lithospermum officinale var. erythrorhizon</name>
    <dbReference type="NCBI Taxonomy" id="34254"/>
    <lineage>
        <taxon>Eukaryota</taxon>
        <taxon>Viridiplantae</taxon>
        <taxon>Streptophyta</taxon>
        <taxon>Embryophyta</taxon>
        <taxon>Tracheophyta</taxon>
        <taxon>Spermatophyta</taxon>
        <taxon>Magnoliopsida</taxon>
        <taxon>eudicotyledons</taxon>
        <taxon>Gunneridae</taxon>
        <taxon>Pentapetalae</taxon>
        <taxon>asterids</taxon>
        <taxon>lamiids</taxon>
        <taxon>Boraginales</taxon>
        <taxon>Boraginaceae</taxon>
        <taxon>Boraginoideae</taxon>
        <taxon>Lithospermeae</taxon>
        <taxon>Lithospermum</taxon>
    </lineage>
</organism>
<dbReference type="Pfam" id="PF03283">
    <property type="entry name" value="PAE"/>
    <property type="match status" value="1"/>
</dbReference>
<comment type="subcellular location">
    <subcellularLocation>
        <location evidence="2 6">Secreted</location>
        <location evidence="2 6">Cell wall</location>
    </subcellularLocation>
</comment>
<keyword evidence="8" id="KW-1185">Reference proteome</keyword>
<keyword evidence="5 6" id="KW-0961">Cell wall biogenesis/degradation</keyword>
<gene>
    <name evidence="7" type="ORF">LIER_34891</name>
</gene>
<dbReference type="GO" id="GO:0052793">
    <property type="term" value="F:pectin acetylesterase activity"/>
    <property type="evidence" value="ECO:0007669"/>
    <property type="project" value="TreeGrafter"/>
</dbReference>
<evidence type="ECO:0000256" key="1">
    <source>
        <dbReference type="ARBA" id="ARBA00003534"/>
    </source>
</evidence>
<keyword evidence="6" id="KW-0964">Secreted</keyword>
<comment type="function">
    <text evidence="1 6">Hydrolyzes acetyl esters in homogalacturonan regions of pectin. In type I primary cell wall, galacturonic acid residues of pectin can be acetylated at the O-2 and O-3 positions. Decreasing the degree of acetylation of pectin gels in vitro alters their physical properties.</text>
</comment>
<comment type="similarity">
    <text evidence="3 6">Belongs to the pectinacetylesterase family.</text>
</comment>
<dbReference type="PANTHER" id="PTHR21562:SF5">
    <property type="entry name" value="PECTIN ACETYLESTERASE 12"/>
    <property type="match status" value="1"/>
</dbReference>
<evidence type="ECO:0000256" key="3">
    <source>
        <dbReference type="ARBA" id="ARBA00005784"/>
    </source>
</evidence>
<dbReference type="GO" id="GO:0071555">
    <property type="term" value="P:cell wall organization"/>
    <property type="evidence" value="ECO:0007669"/>
    <property type="project" value="UniProtKB-KW"/>
</dbReference>
<keyword evidence="6" id="KW-0378">Hydrolase</keyword>
<dbReference type="PANTHER" id="PTHR21562">
    <property type="entry name" value="NOTUM-RELATED"/>
    <property type="match status" value="1"/>
</dbReference>
<dbReference type="GO" id="GO:0009505">
    <property type="term" value="C:plant-type cell wall"/>
    <property type="evidence" value="ECO:0007669"/>
    <property type="project" value="TreeGrafter"/>
</dbReference>
<proteinExistence type="inferred from homology"/>
<dbReference type="EC" id="3.1.1.-" evidence="6"/>
<reference evidence="7 8" key="1">
    <citation type="submission" date="2024-01" db="EMBL/GenBank/DDBJ databases">
        <title>The complete chloroplast genome sequence of Lithospermum erythrorhizon: insights into the phylogenetic relationship among Boraginaceae species and the maternal lineages of purple gromwells.</title>
        <authorList>
            <person name="Okada T."/>
            <person name="Watanabe K."/>
        </authorList>
    </citation>
    <scope>NUCLEOTIDE SEQUENCE [LARGE SCALE GENOMIC DNA]</scope>
</reference>